<dbReference type="AlphaFoldDB" id="X1TUU5"/>
<dbReference type="Gene3D" id="3.90.640.10">
    <property type="entry name" value="Actin, Chain A, domain 4"/>
    <property type="match status" value="1"/>
</dbReference>
<dbReference type="SUPFAM" id="SSF53067">
    <property type="entry name" value="Actin-like ATPase domain"/>
    <property type="match status" value="1"/>
</dbReference>
<protein>
    <submittedName>
        <fullName evidence="1">Uncharacterized protein</fullName>
    </submittedName>
</protein>
<dbReference type="InterPro" id="IPR004000">
    <property type="entry name" value="Actin"/>
</dbReference>
<dbReference type="Pfam" id="PF00022">
    <property type="entry name" value="Actin"/>
    <property type="match status" value="1"/>
</dbReference>
<evidence type="ECO:0000313" key="1">
    <source>
        <dbReference type="EMBL" id="GAI91335.1"/>
    </source>
</evidence>
<dbReference type="Gene3D" id="3.30.420.40">
    <property type="match status" value="1"/>
</dbReference>
<organism evidence="1">
    <name type="scientific">marine sediment metagenome</name>
    <dbReference type="NCBI Taxonomy" id="412755"/>
    <lineage>
        <taxon>unclassified sequences</taxon>
        <taxon>metagenomes</taxon>
        <taxon>ecological metagenomes</taxon>
    </lineage>
</organism>
<dbReference type="PANTHER" id="PTHR11937">
    <property type="entry name" value="ACTIN"/>
    <property type="match status" value="1"/>
</dbReference>
<reference evidence="1" key="1">
    <citation type="journal article" date="2014" name="Front. Microbiol.">
        <title>High frequency of phylogenetically diverse reductive dehalogenase-homologous genes in deep subseafloor sedimentary metagenomes.</title>
        <authorList>
            <person name="Kawai M."/>
            <person name="Futagami T."/>
            <person name="Toyoda A."/>
            <person name="Takaki Y."/>
            <person name="Nishi S."/>
            <person name="Hori S."/>
            <person name="Arai W."/>
            <person name="Tsubouchi T."/>
            <person name="Morono Y."/>
            <person name="Uchiyama I."/>
            <person name="Ito T."/>
            <person name="Fujiyama A."/>
            <person name="Inagaki F."/>
            <person name="Takami H."/>
        </authorList>
    </citation>
    <scope>NUCLEOTIDE SEQUENCE</scope>
    <source>
        <strain evidence="1">Expedition CK06-06</strain>
    </source>
</reference>
<feature type="non-terminal residue" evidence="1">
    <location>
        <position position="1"/>
    </location>
</feature>
<comment type="caution">
    <text evidence="1">The sequence shown here is derived from an EMBL/GenBank/DDBJ whole genome shotgun (WGS) entry which is preliminary data.</text>
</comment>
<name>X1TUU5_9ZZZZ</name>
<gene>
    <name evidence="1" type="ORF">S12H4_28665</name>
</gene>
<sequence length="164" mass="18964">LYFNASIPYRCFSVFLETKKKIKEGLSSFDQEIQLPDGHIFTINFERIMISEPLFNPNVIHLDTVELPKLVAELVKTWNRNDWLELLQNIVLCGGTSLIKDLGKRLKVEIGKFFSEKIKDEIKVITPTGREHMGWIGASILYSRGLLKKGWIEKPNNQNKTKME</sequence>
<dbReference type="InterPro" id="IPR043129">
    <property type="entry name" value="ATPase_NBD"/>
</dbReference>
<dbReference type="EMBL" id="BARW01016462">
    <property type="protein sequence ID" value="GAI91335.1"/>
    <property type="molecule type" value="Genomic_DNA"/>
</dbReference>
<proteinExistence type="predicted"/>
<accession>X1TUU5</accession>